<sequence>MDGRIPKPLKTAGELRAELEWATQVLTGDTSDSRILFELPTLAEGEDATSEYNWDVRVSCRPEQDDAARAVIRQVAGKWNLAARPMAHRQENANG</sequence>
<reference evidence="1 2" key="1">
    <citation type="submission" date="2020-03" db="EMBL/GenBank/DDBJ databases">
        <title>Genomic Encyclopedia of Type Strains, Phase IV (KMG-IV): sequencing the most valuable type-strain genomes for metagenomic binning, comparative biology and taxonomic classification.</title>
        <authorList>
            <person name="Goeker M."/>
        </authorList>
    </citation>
    <scope>NUCLEOTIDE SEQUENCE [LARGE SCALE GENOMIC DNA]</scope>
    <source>
        <strain evidence="1 2">DSM 4733</strain>
    </source>
</reference>
<gene>
    <name evidence="1" type="ORF">FHR20_004113</name>
</gene>
<dbReference type="EMBL" id="JAASQV010000005">
    <property type="protein sequence ID" value="NIJ67135.1"/>
    <property type="molecule type" value="Genomic_DNA"/>
</dbReference>
<accession>A0A7X5V446</accession>
<organism evidence="1 2">
    <name type="scientific">Sphingomonas leidyi</name>
    <dbReference type="NCBI Taxonomy" id="68569"/>
    <lineage>
        <taxon>Bacteria</taxon>
        <taxon>Pseudomonadati</taxon>
        <taxon>Pseudomonadota</taxon>
        <taxon>Alphaproteobacteria</taxon>
        <taxon>Sphingomonadales</taxon>
        <taxon>Sphingomonadaceae</taxon>
        <taxon>Sphingomonas</taxon>
    </lineage>
</organism>
<dbReference type="Proteomes" id="UP000564677">
    <property type="component" value="Unassembled WGS sequence"/>
</dbReference>
<protein>
    <submittedName>
        <fullName evidence="1">Uncharacterized protein</fullName>
    </submittedName>
</protein>
<name>A0A7X5V446_9SPHN</name>
<dbReference type="RefSeq" id="WP_167301425.1">
    <property type="nucleotide sequence ID" value="NZ_JAASQV010000005.1"/>
</dbReference>
<evidence type="ECO:0000313" key="1">
    <source>
        <dbReference type="EMBL" id="NIJ67135.1"/>
    </source>
</evidence>
<evidence type="ECO:0000313" key="2">
    <source>
        <dbReference type="Proteomes" id="UP000564677"/>
    </source>
</evidence>
<keyword evidence="2" id="KW-1185">Reference proteome</keyword>
<dbReference type="AlphaFoldDB" id="A0A7X5V446"/>
<comment type="caution">
    <text evidence="1">The sequence shown here is derived from an EMBL/GenBank/DDBJ whole genome shotgun (WGS) entry which is preliminary data.</text>
</comment>
<proteinExistence type="predicted"/>